<evidence type="ECO:0000259" key="2">
    <source>
        <dbReference type="SMART" id="SM00333"/>
    </source>
</evidence>
<feature type="chain" id="PRO_5045322437" description="Tudor domain-containing protein" evidence="1">
    <location>
        <begin position="21"/>
        <end position="121"/>
    </location>
</feature>
<dbReference type="Pfam" id="PF05641">
    <property type="entry name" value="Agenet"/>
    <property type="match status" value="1"/>
</dbReference>
<reference evidence="3 4" key="1">
    <citation type="submission" date="2020-10" db="EMBL/GenBank/DDBJ databases">
        <title>Aquamicrobium zhengzhouensis sp. nov., a exopolysaccharide producing bacterium isolated from farmland soil.</title>
        <authorList>
            <person name="Wang X."/>
        </authorList>
    </citation>
    <scope>NUCLEOTIDE SEQUENCE [LARGE SCALE GENOMIC DNA]</scope>
    <source>
        <strain evidence="4">cd-1</strain>
    </source>
</reference>
<dbReference type="EMBL" id="JADGMQ010000001">
    <property type="protein sequence ID" value="MBI1619276.1"/>
    <property type="molecule type" value="Genomic_DNA"/>
</dbReference>
<dbReference type="SUPFAM" id="SSF63748">
    <property type="entry name" value="Tudor/PWWP/MBT"/>
    <property type="match status" value="1"/>
</dbReference>
<evidence type="ECO:0000313" key="4">
    <source>
        <dbReference type="Proteomes" id="UP000601789"/>
    </source>
</evidence>
<organism evidence="3 4">
    <name type="scientific">Aquamicrobium zhengzhouense</name>
    <dbReference type="NCBI Taxonomy" id="2781738"/>
    <lineage>
        <taxon>Bacteria</taxon>
        <taxon>Pseudomonadati</taxon>
        <taxon>Pseudomonadota</taxon>
        <taxon>Alphaproteobacteria</taxon>
        <taxon>Hyphomicrobiales</taxon>
        <taxon>Phyllobacteriaceae</taxon>
        <taxon>Aquamicrobium</taxon>
    </lineage>
</organism>
<dbReference type="Gene3D" id="2.30.30.140">
    <property type="match status" value="2"/>
</dbReference>
<name>A0ABS0S7S4_9HYPH</name>
<gene>
    <name evidence="3" type="ORF">IOD40_01180</name>
</gene>
<protein>
    <recommendedName>
        <fullName evidence="2">Tudor domain-containing protein</fullName>
    </recommendedName>
</protein>
<feature type="signal peptide" evidence="1">
    <location>
        <begin position="1"/>
        <end position="20"/>
    </location>
</feature>
<dbReference type="SMART" id="SM00333">
    <property type="entry name" value="TUDOR"/>
    <property type="match status" value="1"/>
</dbReference>
<dbReference type="Proteomes" id="UP000601789">
    <property type="component" value="Unassembled WGS sequence"/>
</dbReference>
<dbReference type="CDD" id="cd04508">
    <property type="entry name" value="Tudor_SF"/>
    <property type="match status" value="2"/>
</dbReference>
<dbReference type="InterPro" id="IPR008395">
    <property type="entry name" value="Agenet-like_dom"/>
</dbReference>
<comment type="caution">
    <text evidence="3">The sequence shown here is derived from an EMBL/GenBank/DDBJ whole genome shotgun (WGS) entry which is preliminary data.</text>
</comment>
<keyword evidence="1" id="KW-0732">Signal</keyword>
<accession>A0ABS0S7S4</accession>
<feature type="domain" description="Tudor" evidence="2">
    <location>
        <begin position="19"/>
        <end position="75"/>
    </location>
</feature>
<sequence length="121" mass="13432">MKRSLLALAILGASLSSAQAFTAGDWVLGRFQDGNYWFPGVVQSVKGSNIIVVYDDGDREVLNRRSVRPYDWKIGSQIECNYRGAGDWYAGKITSLGGENLAIIYEDGDKERTTTAFCRSR</sequence>
<evidence type="ECO:0000256" key="1">
    <source>
        <dbReference type="SAM" id="SignalP"/>
    </source>
</evidence>
<proteinExistence type="predicted"/>
<evidence type="ECO:0000313" key="3">
    <source>
        <dbReference type="EMBL" id="MBI1619276.1"/>
    </source>
</evidence>
<dbReference type="InterPro" id="IPR002999">
    <property type="entry name" value="Tudor"/>
</dbReference>
<dbReference type="RefSeq" id="WP_198473442.1">
    <property type="nucleotide sequence ID" value="NZ_JADGMQ010000001.1"/>
</dbReference>
<keyword evidence="4" id="KW-1185">Reference proteome</keyword>